<dbReference type="GO" id="GO:0016747">
    <property type="term" value="F:acyltransferase activity, transferring groups other than amino-acyl groups"/>
    <property type="evidence" value="ECO:0007669"/>
    <property type="project" value="InterPro"/>
</dbReference>
<dbReference type="PANTHER" id="PTHR43877">
    <property type="entry name" value="AMINOALKYLPHOSPHONATE N-ACETYLTRANSFERASE-RELATED-RELATED"/>
    <property type="match status" value="1"/>
</dbReference>
<dbReference type="InterPro" id="IPR050832">
    <property type="entry name" value="Bact_Acetyltransf"/>
</dbReference>
<proteinExistence type="predicted"/>
<protein>
    <submittedName>
        <fullName evidence="4">L-amino acid N-acyltransferase YncA</fullName>
    </submittedName>
</protein>
<evidence type="ECO:0000313" key="4">
    <source>
        <dbReference type="EMBL" id="SNZ04136.1"/>
    </source>
</evidence>
<dbReference type="InterPro" id="IPR016181">
    <property type="entry name" value="Acyl_CoA_acyltransferase"/>
</dbReference>
<dbReference type="Pfam" id="PF00583">
    <property type="entry name" value="Acetyltransf_1"/>
    <property type="match status" value="1"/>
</dbReference>
<dbReference type="RefSeq" id="WP_097038988.1">
    <property type="nucleotide sequence ID" value="NZ_OBEK01000001.1"/>
</dbReference>
<dbReference type="CDD" id="cd04301">
    <property type="entry name" value="NAT_SF"/>
    <property type="match status" value="1"/>
</dbReference>
<evidence type="ECO:0000256" key="2">
    <source>
        <dbReference type="ARBA" id="ARBA00023315"/>
    </source>
</evidence>
<organism evidence="4 5">
    <name type="scientific">Terribacillus aidingensis</name>
    <dbReference type="NCBI Taxonomy" id="586416"/>
    <lineage>
        <taxon>Bacteria</taxon>
        <taxon>Bacillati</taxon>
        <taxon>Bacillota</taxon>
        <taxon>Bacilli</taxon>
        <taxon>Bacillales</taxon>
        <taxon>Bacillaceae</taxon>
        <taxon>Terribacillus</taxon>
    </lineage>
</organism>
<evidence type="ECO:0000259" key="3">
    <source>
        <dbReference type="PROSITE" id="PS51186"/>
    </source>
</evidence>
<dbReference type="SUPFAM" id="SSF55729">
    <property type="entry name" value="Acyl-CoA N-acyltransferases (Nat)"/>
    <property type="match status" value="1"/>
</dbReference>
<evidence type="ECO:0000313" key="5">
    <source>
        <dbReference type="Proteomes" id="UP000219356"/>
    </source>
</evidence>
<evidence type="ECO:0000256" key="1">
    <source>
        <dbReference type="ARBA" id="ARBA00022679"/>
    </source>
</evidence>
<dbReference type="Gene3D" id="3.40.630.30">
    <property type="match status" value="1"/>
</dbReference>
<feature type="domain" description="N-acetyltransferase" evidence="3">
    <location>
        <begin position="19"/>
        <end position="164"/>
    </location>
</feature>
<keyword evidence="1 4" id="KW-0808">Transferase</keyword>
<accession>A0A285N838</accession>
<dbReference type="AlphaFoldDB" id="A0A285N838"/>
<dbReference type="PANTHER" id="PTHR43877:SF1">
    <property type="entry name" value="ACETYLTRANSFERASE"/>
    <property type="match status" value="1"/>
</dbReference>
<gene>
    <name evidence="4" type="ORF">SAMN05421503_0542</name>
</gene>
<keyword evidence="5" id="KW-1185">Reference proteome</keyword>
<dbReference type="Proteomes" id="UP000219356">
    <property type="component" value="Unassembled WGS sequence"/>
</dbReference>
<keyword evidence="2 4" id="KW-0012">Acyltransferase</keyword>
<name>A0A285N838_9BACI</name>
<sequence length="169" mass="18634">MTVSIRKACLADCRRIGEISARSWQYAYKDILPAAYLAAIQPEDRAERFEKVLSSGSLLLVAESEGTISGFISGGRCRDKLHPEYDGEVYAIYVDPASVKQGVGTKLMRALEEHLAAEGMTGIVAWMLAGNEAKYFYEGLGGRKIGEDQFDIEGIAYPEIAYGWKIADR</sequence>
<dbReference type="PROSITE" id="PS51186">
    <property type="entry name" value="GNAT"/>
    <property type="match status" value="1"/>
</dbReference>
<reference evidence="5" key="1">
    <citation type="submission" date="2017-09" db="EMBL/GenBank/DDBJ databases">
        <authorList>
            <person name="Varghese N."/>
            <person name="Submissions S."/>
        </authorList>
    </citation>
    <scope>NUCLEOTIDE SEQUENCE [LARGE SCALE GENOMIC DNA]</scope>
    <source>
        <strain evidence="5">CGMCC 1.8913</strain>
    </source>
</reference>
<dbReference type="OrthoDB" id="5292888at2"/>
<dbReference type="InterPro" id="IPR000182">
    <property type="entry name" value="GNAT_dom"/>
</dbReference>
<dbReference type="EMBL" id="OBEK01000001">
    <property type="protein sequence ID" value="SNZ04136.1"/>
    <property type="molecule type" value="Genomic_DNA"/>
</dbReference>